<dbReference type="InterPro" id="IPR036864">
    <property type="entry name" value="Zn2-C6_fun-type_DNA-bd_sf"/>
</dbReference>
<keyword evidence="5" id="KW-1185">Reference proteome</keyword>
<evidence type="ECO:0000256" key="2">
    <source>
        <dbReference type="ARBA" id="ARBA00023242"/>
    </source>
</evidence>
<organism evidence="4 5">
    <name type="scientific">Metarhizium guizhouense (strain ARSEF 977)</name>
    <dbReference type="NCBI Taxonomy" id="1276136"/>
    <lineage>
        <taxon>Eukaryota</taxon>
        <taxon>Fungi</taxon>
        <taxon>Dikarya</taxon>
        <taxon>Ascomycota</taxon>
        <taxon>Pezizomycotina</taxon>
        <taxon>Sordariomycetes</taxon>
        <taxon>Hypocreomycetidae</taxon>
        <taxon>Hypocreales</taxon>
        <taxon>Clavicipitaceae</taxon>
        <taxon>Metarhizium</taxon>
    </lineage>
</organism>
<protein>
    <submittedName>
        <fullName evidence="4">Fungal specific transcription factor domain protein</fullName>
    </submittedName>
</protein>
<reference evidence="4 5" key="1">
    <citation type="journal article" date="2014" name="Proc. Natl. Acad. Sci. U.S.A.">
        <title>Trajectory and genomic determinants of fungal-pathogen speciation and host adaptation.</title>
        <authorList>
            <person name="Hu X."/>
            <person name="Xiao G."/>
            <person name="Zheng P."/>
            <person name="Shang Y."/>
            <person name="Su Y."/>
            <person name="Zhang X."/>
            <person name="Liu X."/>
            <person name="Zhan S."/>
            <person name="St Leger R.J."/>
            <person name="Wang C."/>
        </authorList>
    </citation>
    <scope>NUCLEOTIDE SEQUENCE [LARGE SCALE GENOMIC DNA]</scope>
    <source>
        <strain evidence="4 5">ARSEF 977</strain>
    </source>
</reference>
<proteinExistence type="predicted"/>
<dbReference type="InterPro" id="IPR001138">
    <property type="entry name" value="Zn2Cys6_DnaBD"/>
</dbReference>
<accession>A0A0B4GPT5</accession>
<dbReference type="OrthoDB" id="2123952at2759"/>
<evidence type="ECO:0000313" key="4">
    <source>
        <dbReference type="EMBL" id="KID81762.1"/>
    </source>
</evidence>
<dbReference type="SMART" id="SM00066">
    <property type="entry name" value="GAL4"/>
    <property type="match status" value="1"/>
</dbReference>
<dbReference type="SMART" id="SM00906">
    <property type="entry name" value="Fungal_trans"/>
    <property type="match status" value="1"/>
</dbReference>
<gene>
    <name evidence="4" type="ORF">MGU_10897</name>
</gene>
<dbReference type="SUPFAM" id="SSF57701">
    <property type="entry name" value="Zn2/Cys6 DNA-binding domain"/>
    <property type="match status" value="1"/>
</dbReference>
<dbReference type="GO" id="GO:0000981">
    <property type="term" value="F:DNA-binding transcription factor activity, RNA polymerase II-specific"/>
    <property type="evidence" value="ECO:0007669"/>
    <property type="project" value="InterPro"/>
</dbReference>
<evidence type="ECO:0000256" key="1">
    <source>
        <dbReference type="ARBA" id="ARBA00022723"/>
    </source>
</evidence>
<dbReference type="CDD" id="cd00067">
    <property type="entry name" value="GAL4"/>
    <property type="match status" value="1"/>
</dbReference>
<dbReference type="PANTHER" id="PTHR46910">
    <property type="entry name" value="TRANSCRIPTION FACTOR PDR1"/>
    <property type="match status" value="1"/>
</dbReference>
<feature type="domain" description="Zn(2)-C6 fungal-type" evidence="3">
    <location>
        <begin position="31"/>
        <end position="61"/>
    </location>
</feature>
<dbReference type="HOGENOM" id="CLU_011099_5_1_1"/>
<dbReference type="EMBL" id="AZNH01000122">
    <property type="protein sequence ID" value="KID81762.1"/>
    <property type="molecule type" value="Genomic_DNA"/>
</dbReference>
<dbReference type="GO" id="GO:0006351">
    <property type="term" value="P:DNA-templated transcription"/>
    <property type="evidence" value="ECO:0007669"/>
    <property type="project" value="InterPro"/>
</dbReference>
<sequence>MRWAWADRVAAKVSTSYTPALGDTAADSGTACDLCFTKKIKCDMLQPTCSNCILYKAACTTGKGRRKPNPPARVRAAAIQHHQQPQYTTANTDKTEDRLARIEKQLEQLIALQASRPPHTTGSWSSSQCDQGGDSAMTLSNADFDVAFPSRDPVVFDSASTKFPLAMDLAPRDELPLPPQADVMPIVDHYFDTYAYIMPLFDQKSFMSMLYQWYTDPSTRNKASWAAIQVVLAIALRTPIPELLHGCGGSDRHHRANFFLKNAQSVVSDLVTRDKDLLGLQVLLGIVMLFQNSSDTSPASVIIGTAIRLAHRMRLHSRDHDELFSPDENLQRQRLFWIAYVLDKDISLRIQVPSVQLDSDIDIDVPPAKPADDIGVLWTGDRQTCFNHHRSMIHLAQIQGRVYDWLHSNSSAKMSRQSRQQRVQQLDRMITHWYNTIPAAFNLENLDASIGECALIHMAKMYHVYLLILVMTYGIYNQDSNWVQAIRSGDRNAIRNLVLGTERHDSDAASQKQVRLLPGSWHKVVQVSRGCLRLFDMCIPTECLIWQCSCPHFSGMMVLLANLLIEPTHADAVSDEILSARAIQLFDKVLELIPDPEHYTEIRAIIEELYKRAVLVINEAKSQGGDDQVDVLEANLLSYETLDGDPWSWAAALPGRTDFSADTRDGDGDSLGVLPLCR</sequence>
<dbReference type="PROSITE" id="PS50048">
    <property type="entry name" value="ZN2_CY6_FUNGAL_2"/>
    <property type="match status" value="1"/>
</dbReference>
<comment type="caution">
    <text evidence="4">The sequence shown here is derived from an EMBL/GenBank/DDBJ whole genome shotgun (WGS) entry which is preliminary data.</text>
</comment>
<dbReference type="Gene3D" id="4.10.240.10">
    <property type="entry name" value="Zn(2)-C6 fungal-type DNA-binding domain"/>
    <property type="match status" value="1"/>
</dbReference>
<keyword evidence="2" id="KW-0539">Nucleus</keyword>
<keyword evidence="1" id="KW-0479">Metal-binding</keyword>
<dbReference type="GO" id="GO:0003677">
    <property type="term" value="F:DNA binding"/>
    <property type="evidence" value="ECO:0007669"/>
    <property type="project" value="InterPro"/>
</dbReference>
<evidence type="ECO:0000259" key="3">
    <source>
        <dbReference type="PROSITE" id="PS50048"/>
    </source>
</evidence>
<dbReference type="CDD" id="cd12148">
    <property type="entry name" value="fungal_TF_MHR"/>
    <property type="match status" value="1"/>
</dbReference>
<dbReference type="GO" id="GO:0008270">
    <property type="term" value="F:zinc ion binding"/>
    <property type="evidence" value="ECO:0007669"/>
    <property type="project" value="InterPro"/>
</dbReference>
<dbReference type="AlphaFoldDB" id="A0A0B4GPT5"/>
<dbReference type="PANTHER" id="PTHR46910:SF25">
    <property type="entry name" value="ABC-TRANSPORTER-REGULATING TRANSCRIPTION FACTOR"/>
    <property type="match status" value="1"/>
</dbReference>
<dbReference type="Pfam" id="PF00172">
    <property type="entry name" value="Zn_clus"/>
    <property type="match status" value="1"/>
</dbReference>
<evidence type="ECO:0000313" key="5">
    <source>
        <dbReference type="Proteomes" id="UP000031192"/>
    </source>
</evidence>
<name>A0A0B4GPT5_METGA</name>
<dbReference type="Proteomes" id="UP000031192">
    <property type="component" value="Unassembled WGS sequence"/>
</dbReference>
<dbReference type="InterPro" id="IPR007219">
    <property type="entry name" value="XnlR_reg_dom"/>
</dbReference>
<dbReference type="InterPro" id="IPR050987">
    <property type="entry name" value="AtrR-like"/>
</dbReference>
<dbReference type="Pfam" id="PF04082">
    <property type="entry name" value="Fungal_trans"/>
    <property type="match status" value="1"/>
</dbReference>